<reference evidence="2" key="1">
    <citation type="submission" date="2018-06" db="EMBL/GenBank/DDBJ databases">
        <authorList>
            <person name="Feng T."/>
            <person name="Jeon C.O."/>
        </authorList>
    </citation>
    <scope>NUCLEOTIDE SEQUENCE [LARGE SCALE GENOMIC DNA]</scope>
    <source>
        <strain evidence="2">S23</strain>
    </source>
</reference>
<dbReference type="Proteomes" id="UP000255165">
    <property type="component" value="Unassembled WGS sequence"/>
</dbReference>
<gene>
    <name evidence="1" type="ORF">DN412_40900</name>
</gene>
<dbReference type="SUPFAM" id="SSF102588">
    <property type="entry name" value="LmbE-like"/>
    <property type="match status" value="1"/>
</dbReference>
<dbReference type="Gene3D" id="3.40.50.10320">
    <property type="entry name" value="LmbE-like"/>
    <property type="match status" value="1"/>
</dbReference>
<evidence type="ECO:0000313" key="1">
    <source>
        <dbReference type="EMBL" id="RDJ98504.1"/>
    </source>
</evidence>
<dbReference type="InterPro" id="IPR024078">
    <property type="entry name" value="LmbE-like_dom_sf"/>
</dbReference>
<organism evidence="1 2">
    <name type="scientific">Cupriavidus lacunae</name>
    <dbReference type="NCBI Taxonomy" id="2666307"/>
    <lineage>
        <taxon>Bacteria</taxon>
        <taxon>Pseudomonadati</taxon>
        <taxon>Pseudomonadota</taxon>
        <taxon>Betaproteobacteria</taxon>
        <taxon>Burkholderiales</taxon>
        <taxon>Burkholderiaceae</taxon>
        <taxon>Cupriavidus</taxon>
    </lineage>
</organism>
<proteinExistence type="predicted"/>
<protein>
    <submittedName>
        <fullName evidence="1">Uncharacterized protein</fullName>
    </submittedName>
</protein>
<name>A0A370MYX3_9BURK</name>
<dbReference type="RefSeq" id="WP_115216731.1">
    <property type="nucleotide sequence ID" value="NZ_QKWJ01000143.1"/>
</dbReference>
<dbReference type="AlphaFoldDB" id="A0A370MYX3"/>
<evidence type="ECO:0000313" key="2">
    <source>
        <dbReference type="Proteomes" id="UP000255165"/>
    </source>
</evidence>
<dbReference type="EMBL" id="QKWJ01000143">
    <property type="protein sequence ID" value="RDJ98504.1"/>
    <property type="molecule type" value="Genomic_DNA"/>
</dbReference>
<comment type="caution">
    <text evidence="1">The sequence shown here is derived from an EMBL/GenBank/DDBJ whole genome shotgun (WGS) entry which is preliminary data.</text>
</comment>
<sequence>MPDSARALQEWDRTAGFGSGPEAVRARREEDRRGLYMLGATAQWLDFLDGQYGMRYAPAELAYALAEWLASWLIYEEAIHRRHPGALQQRGEAWRTEGRMATRALLCFAQFRGQKMQAARAYKSQIAQFDPVSVADVEAPEHYWKLDVLRNHPAVGLTHSLIQK</sequence>
<keyword evidence="2" id="KW-1185">Reference proteome</keyword>
<accession>A0A370MYX3</accession>